<dbReference type="GO" id="GO:0003700">
    <property type="term" value="F:DNA-binding transcription factor activity"/>
    <property type="evidence" value="ECO:0007669"/>
    <property type="project" value="InterPro"/>
</dbReference>
<accession>A0A852TY86</accession>
<evidence type="ECO:0000313" key="5">
    <source>
        <dbReference type="EMBL" id="NYE47942.1"/>
    </source>
</evidence>
<organism evidence="5 6">
    <name type="scientific">Spinactinospora alkalitolerans</name>
    <dbReference type="NCBI Taxonomy" id="687207"/>
    <lineage>
        <taxon>Bacteria</taxon>
        <taxon>Bacillati</taxon>
        <taxon>Actinomycetota</taxon>
        <taxon>Actinomycetes</taxon>
        <taxon>Streptosporangiales</taxon>
        <taxon>Nocardiopsidaceae</taxon>
        <taxon>Spinactinospora</taxon>
    </lineage>
</organism>
<dbReference type="PANTHER" id="PTHR38445">
    <property type="entry name" value="HTH-TYPE TRANSCRIPTIONAL REPRESSOR YTRA"/>
    <property type="match status" value="1"/>
</dbReference>
<dbReference type="PANTHER" id="PTHR38445:SF9">
    <property type="entry name" value="HTH-TYPE TRANSCRIPTIONAL REPRESSOR YTRA"/>
    <property type="match status" value="1"/>
</dbReference>
<keyword evidence="2 5" id="KW-0238">DNA-binding</keyword>
<dbReference type="InterPro" id="IPR036390">
    <property type="entry name" value="WH_DNA-bd_sf"/>
</dbReference>
<dbReference type="EMBL" id="JACCCC010000001">
    <property type="protein sequence ID" value="NYE47942.1"/>
    <property type="molecule type" value="Genomic_DNA"/>
</dbReference>
<dbReference type="GO" id="GO:0003677">
    <property type="term" value="F:DNA binding"/>
    <property type="evidence" value="ECO:0007669"/>
    <property type="project" value="UniProtKB-KW"/>
</dbReference>
<sequence length="345" mass="37630">MTKYVVSEPWRRLQADHDSGVPIWVQLKTQVEYVVATGAVPTGTRLPSVRALSKHLGVAVDTVRQAYEELGKAGLVVTHRGAGTFTTLPDTDGGEVASTNTDWARADRALVDLIRTGVAPHQAAKAMAQRLALLHLGIDVAFIGVAASSARYAELISQYIPSEFGRVHAINLEELRNTPEAVDFGGATYALSLPFHLREVEQLVSDRPIRVLTVMSRLDAGLLADVPDAGSTSRPVLVARPSTRPIYVDLLTAQRPDLADLPFADAADEDAIAALLERTAVVLHTSETAGVVGRLAGSHHTLVELRHVPQEKSLDQLVRTLESDRELMLEFQRLHVEERRKAYEV</sequence>
<reference evidence="5 6" key="1">
    <citation type="submission" date="2020-07" db="EMBL/GenBank/DDBJ databases">
        <title>Sequencing the genomes of 1000 actinobacteria strains.</title>
        <authorList>
            <person name="Klenk H.-P."/>
        </authorList>
    </citation>
    <scope>NUCLEOTIDE SEQUENCE [LARGE SCALE GENOMIC DNA]</scope>
    <source>
        <strain evidence="5 6">CXB654</strain>
    </source>
</reference>
<evidence type="ECO:0000256" key="3">
    <source>
        <dbReference type="ARBA" id="ARBA00023163"/>
    </source>
</evidence>
<dbReference type="SMART" id="SM00345">
    <property type="entry name" value="HTH_GNTR"/>
    <property type="match status" value="1"/>
</dbReference>
<dbReference type="Pfam" id="PF00392">
    <property type="entry name" value="GntR"/>
    <property type="match status" value="1"/>
</dbReference>
<dbReference type="RefSeq" id="WP_179643810.1">
    <property type="nucleotide sequence ID" value="NZ_BAAAYY010000003.1"/>
</dbReference>
<proteinExistence type="predicted"/>
<evidence type="ECO:0000313" key="6">
    <source>
        <dbReference type="Proteomes" id="UP000589036"/>
    </source>
</evidence>
<gene>
    <name evidence="5" type="ORF">HDA32_003062</name>
</gene>
<dbReference type="CDD" id="cd07377">
    <property type="entry name" value="WHTH_GntR"/>
    <property type="match status" value="1"/>
</dbReference>
<keyword evidence="6" id="KW-1185">Reference proteome</keyword>
<evidence type="ECO:0000256" key="1">
    <source>
        <dbReference type="ARBA" id="ARBA00023015"/>
    </source>
</evidence>
<keyword evidence="3" id="KW-0804">Transcription</keyword>
<dbReference type="PROSITE" id="PS50949">
    <property type="entry name" value="HTH_GNTR"/>
    <property type="match status" value="1"/>
</dbReference>
<keyword evidence="1" id="KW-0805">Transcription regulation</keyword>
<feature type="domain" description="HTH gntR-type" evidence="4">
    <location>
        <begin position="21"/>
        <end position="89"/>
    </location>
</feature>
<protein>
    <submittedName>
        <fullName evidence="5">DNA-binding transcriptional regulator YhcF (GntR family)</fullName>
    </submittedName>
</protein>
<dbReference type="SUPFAM" id="SSF46785">
    <property type="entry name" value="Winged helix' DNA-binding domain"/>
    <property type="match status" value="1"/>
</dbReference>
<evidence type="ECO:0000256" key="2">
    <source>
        <dbReference type="ARBA" id="ARBA00023125"/>
    </source>
</evidence>
<comment type="caution">
    <text evidence="5">The sequence shown here is derived from an EMBL/GenBank/DDBJ whole genome shotgun (WGS) entry which is preliminary data.</text>
</comment>
<name>A0A852TY86_9ACTN</name>
<dbReference type="InterPro" id="IPR036388">
    <property type="entry name" value="WH-like_DNA-bd_sf"/>
</dbReference>
<dbReference type="InterPro" id="IPR000524">
    <property type="entry name" value="Tscrpt_reg_HTH_GntR"/>
</dbReference>
<dbReference type="AlphaFoldDB" id="A0A852TY86"/>
<dbReference type="Proteomes" id="UP000589036">
    <property type="component" value="Unassembled WGS sequence"/>
</dbReference>
<dbReference type="Gene3D" id="1.10.10.10">
    <property type="entry name" value="Winged helix-like DNA-binding domain superfamily/Winged helix DNA-binding domain"/>
    <property type="match status" value="1"/>
</dbReference>
<evidence type="ECO:0000259" key="4">
    <source>
        <dbReference type="PROSITE" id="PS50949"/>
    </source>
</evidence>